<organism evidence="1 2">
    <name type="scientific">Trichinella nelsoni</name>
    <dbReference type="NCBI Taxonomy" id="6336"/>
    <lineage>
        <taxon>Eukaryota</taxon>
        <taxon>Metazoa</taxon>
        <taxon>Ecdysozoa</taxon>
        <taxon>Nematoda</taxon>
        <taxon>Enoplea</taxon>
        <taxon>Dorylaimia</taxon>
        <taxon>Trichinellida</taxon>
        <taxon>Trichinellidae</taxon>
        <taxon>Trichinella</taxon>
    </lineage>
</organism>
<name>A0A0V0RFF8_9BILA</name>
<protein>
    <submittedName>
        <fullName evidence="1">Uncharacterized protein</fullName>
    </submittedName>
</protein>
<gene>
    <name evidence="1" type="ORF">T07_10062</name>
</gene>
<dbReference type="OrthoDB" id="5938760at2759"/>
<dbReference type="AlphaFoldDB" id="A0A0V0RFF8"/>
<proteinExistence type="predicted"/>
<dbReference type="EMBL" id="JYDL01000230">
    <property type="protein sequence ID" value="KRX13034.1"/>
    <property type="molecule type" value="Genomic_DNA"/>
</dbReference>
<evidence type="ECO:0000313" key="1">
    <source>
        <dbReference type="EMBL" id="KRX13034.1"/>
    </source>
</evidence>
<sequence length="147" mass="15503">MSVLVPSGVSSLGNKGVHKLFQFGLAYLKVAQGKFKFLKNEIAFFALLDMRLLRRSTTGHQLMLPSSADGEGCGVQGEGKSGVKCKFYLPSGYAPGYASGNFLKFSKFFRNLAPGVASGYAPGNLAPGVASGYAPGQIKICIFPLGD</sequence>
<comment type="caution">
    <text evidence="1">The sequence shown here is derived from an EMBL/GenBank/DDBJ whole genome shotgun (WGS) entry which is preliminary data.</text>
</comment>
<evidence type="ECO:0000313" key="2">
    <source>
        <dbReference type="Proteomes" id="UP000054630"/>
    </source>
</evidence>
<keyword evidence="2" id="KW-1185">Reference proteome</keyword>
<reference evidence="1 2" key="1">
    <citation type="submission" date="2015-01" db="EMBL/GenBank/DDBJ databases">
        <title>Evolution of Trichinella species and genotypes.</title>
        <authorList>
            <person name="Korhonen P.K."/>
            <person name="Edoardo P."/>
            <person name="Giuseppe L.R."/>
            <person name="Gasser R.B."/>
        </authorList>
    </citation>
    <scope>NUCLEOTIDE SEQUENCE [LARGE SCALE GENOMIC DNA]</scope>
    <source>
        <strain evidence="1">ISS37</strain>
    </source>
</reference>
<dbReference type="Proteomes" id="UP000054630">
    <property type="component" value="Unassembled WGS sequence"/>
</dbReference>
<accession>A0A0V0RFF8</accession>